<evidence type="ECO:0000313" key="5">
    <source>
        <dbReference type="EMBL" id="MCH6471577.1"/>
    </source>
</evidence>
<dbReference type="InterPro" id="IPR050703">
    <property type="entry name" value="Flavin_MAO"/>
</dbReference>
<dbReference type="SUPFAM" id="SSF51905">
    <property type="entry name" value="FAD/NAD(P)-binding domain"/>
    <property type="match status" value="1"/>
</dbReference>
<dbReference type="RefSeq" id="WP_241055457.1">
    <property type="nucleotide sequence ID" value="NZ_JAKZBV010000001.1"/>
</dbReference>
<dbReference type="PANTHER" id="PTHR43563:SF1">
    <property type="entry name" value="AMINE OXIDASE [FLAVIN-CONTAINING] B"/>
    <property type="match status" value="1"/>
</dbReference>
<dbReference type="PANTHER" id="PTHR43563">
    <property type="entry name" value="AMINE OXIDASE"/>
    <property type="match status" value="1"/>
</dbReference>
<accession>A0ABS9U4G1</accession>
<feature type="domain" description="Amine oxidase" evidence="4">
    <location>
        <begin position="14"/>
        <end position="425"/>
    </location>
</feature>
<organism evidence="5 6">
    <name type="scientific">Sinomonas terrae</name>
    <dbReference type="NCBI Taxonomy" id="2908838"/>
    <lineage>
        <taxon>Bacteria</taxon>
        <taxon>Bacillati</taxon>
        <taxon>Actinomycetota</taxon>
        <taxon>Actinomycetes</taxon>
        <taxon>Micrococcales</taxon>
        <taxon>Micrococcaceae</taxon>
        <taxon>Sinomonas</taxon>
    </lineage>
</organism>
<dbReference type="InterPro" id="IPR002937">
    <property type="entry name" value="Amino_oxidase"/>
</dbReference>
<name>A0ABS9U4G1_9MICC</name>
<dbReference type="InterPro" id="IPR001613">
    <property type="entry name" value="Flavin_amine_oxidase"/>
</dbReference>
<dbReference type="InterPro" id="IPR036188">
    <property type="entry name" value="FAD/NAD-bd_sf"/>
</dbReference>
<evidence type="ECO:0000256" key="3">
    <source>
        <dbReference type="ARBA" id="ARBA00023002"/>
    </source>
</evidence>
<comment type="cofactor">
    <cofactor evidence="1">
        <name>FAD</name>
        <dbReference type="ChEBI" id="CHEBI:57692"/>
    </cofactor>
</comment>
<dbReference type="EMBL" id="JAKZBV010000001">
    <property type="protein sequence ID" value="MCH6471577.1"/>
    <property type="molecule type" value="Genomic_DNA"/>
</dbReference>
<evidence type="ECO:0000259" key="4">
    <source>
        <dbReference type="Pfam" id="PF01593"/>
    </source>
</evidence>
<protein>
    <submittedName>
        <fullName evidence="5">FAD-dependent oxidoreductase</fullName>
    </submittedName>
</protein>
<dbReference type="PRINTS" id="PR00757">
    <property type="entry name" value="AMINEOXDASEF"/>
</dbReference>
<evidence type="ECO:0000256" key="2">
    <source>
        <dbReference type="ARBA" id="ARBA00005995"/>
    </source>
</evidence>
<keyword evidence="6" id="KW-1185">Reference proteome</keyword>
<dbReference type="Proteomes" id="UP001202922">
    <property type="component" value="Unassembled WGS sequence"/>
</dbReference>
<dbReference type="Pfam" id="PF01593">
    <property type="entry name" value="Amino_oxidase"/>
    <property type="match status" value="1"/>
</dbReference>
<comment type="similarity">
    <text evidence="2">Belongs to the flavin monoamine oxidase family.</text>
</comment>
<reference evidence="5 6" key="1">
    <citation type="submission" date="2022-03" db="EMBL/GenBank/DDBJ databases">
        <title>Sinomonas sp. isolated from a soil.</title>
        <authorList>
            <person name="Han J."/>
            <person name="Kim D.-U."/>
        </authorList>
    </citation>
    <scope>NUCLEOTIDE SEQUENCE [LARGE SCALE GENOMIC DNA]</scope>
    <source>
        <strain evidence="5 6">5-5</strain>
    </source>
</reference>
<gene>
    <name evidence="5" type="ORF">L0M17_16600</name>
</gene>
<comment type="caution">
    <text evidence="5">The sequence shown here is derived from an EMBL/GenBank/DDBJ whole genome shotgun (WGS) entry which is preliminary data.</text>
</comment>
<keyword evidence="3" id="KW-0560">Oxidoreductase</keyword>
<evidence type="ECO:0000256" key="1">
    <source>
        <dbReference type="ARBA" id="ARBA00001974"/>
    </source>
</evidence>
<sequence length="433" mass="47432">MQNTSDILVVGAGFAGLVAARELSRKGLSVRILEARDRTAGRTWLEPRMGRSLELGGTWVHWSQPHVWAELTRYGIGVVTAPDVEKAYWHADGRLHEGSPEELMMLLDGPNRDFLAPSRQLVPLPYEPLTNPAIKEADQLTVAEKIDDLELEPVSDDLMRSFWALNFNGPIDDAAYTQALRWAAAAFHEWPIMFETCATYKVQGGTAALAQAILDDADVDLCLGAAVAEVRQDAEGVVAVVRDGSEYAAKAMVVTLPLHALNSVRFDPELSPGKREAAQRGQLGLGAKLWIKVKGRHERFVAMGPQDWPLNFVQAEYLDAESATLVAFGPDAGAVDVDDAAAAQMILRRWIPDLEVLEVAGHNWVEDEFAHETWAMHRVGYLSESLAELQRSEGRIFLAGSDYASGWGGFIDGAIESGFTAARAMAEQFGIRP</sequence>
<dbReference type="Gene3D" id="1.10.405.10">
    <property type="entry name" value="Guanine Nucleotide Dissociation Inhibitor, domain 1"/>
    <property type="match status" value="1"/>
</dbReference>
<dbReference type="Gene3D" id="3.50.50.60">
    <property type="entry name" value="FAD/NAD(P)-binding domain"/>
    <property type="match status" value="1"/>
</dbReference>
<proteinExistence type="inferred from homology"/>
<evidence type="ECO:0000313" key="6">
    <source>
        <dbReference type="Proteomes" id="UP001202922"/>
    </source>
</evidence>
<dbReference type="Gene3D" id="3.90.660.10">
    <property type="match status" value="1"/>
</dbReference>